<evidence type="ECO:0000256" key="3">
    <source>
        <dbReference type="PROSITE-ProRule" id="PRU00023"/>
    </source>
</evidence>
<dbReference type="SUPFAM" id="SSF48403">
    <property type="entry name" value="Ankyrin repeat"/>
    <property type="match status" value="1"/>
</dbReference>
<feature type="repeat" description="ANK" evidence="3">
    <location>
        <begin position="315"/>
        <end position="347"/>
    </location>
</feature>
<evidence type="ECO:0000256" key="2">
    <source>
        <dbReference type="ARBA" id="ARBA00023043"/>
    </source>
</evidence>
<evidence type="ECO:0000313" key="5">
    <source>
        <dbReference type="Proteomes" id="UP000433883"/>
    </source>
</evidence>
<sequence length="481" mass="52873">MSSTFQSLPLELKRACLEQAIIMFGTRHAVRLRLVCKLFNRQIIAGISSTRALEKDVNSLCGLEGCIRLSAGYVLNRALADGHNKANLSGRLHRVLEALGYNPERNWLSYKQALKILAGAVVRCNMPQYAIKMLDETDSTLLVESTLPRDIAAGAVILGKPDYGDSVMSHCSADFRALQYYGSNIGAFNKSMLVLATMGERQLLVMRILNQKLEEESARDALLEAIRRHHRPLVRLLLRTVAECEELDIDLCIAAAIAGNWNILKLLCDRQSIKAGNPEILFHLAQNGHYQLVTWSLTIGGGKYINVPAYSGGADGATALMAAASGGHAKIVNLLLARGAKNMDDDDDARVLMRAAASGDIETVQRLLYRGCKKVKRIDYSPLVRAARCGHHEVVKLLLKDRTSQRFEHFQAKALALRYAAENGFWSVARSLLECGASPDGENGFYSWGCPMKQAMDGGHENIVQLLRDFGAKEVPVEVAA</sequence>
<comment type="caution">
    <text evidence="4">The sequence shown here is derived from an EMBL/GenBank/DDBJ whole genome shotgun (WGS) entry which is preliminary data.</text>
</comment>
<dbReference type="InterPro" id="IPR050889">
    <property type="entry name" value="Dendritic_Spine_Reg/Scaffold"/>
</dbReference>
<evidence type="ECO:0008006" key="6">
    <source>
        <dbReference type="Google" id="ProtNLM"/>
    </source>
</evidence>
<dbReference type="Pfam" id="PF12796">
    <property type="entry name" value="Ank_2"/>
    <property type="match status" value="1"/>
</dbReference>
<dbReference type="EMBL" id="WNWQ01000179">
    <property type="protein sequence ID" value="KAE9975390.1"/>
    <property type="molecule type" value="Genomic_DNA"/>
</dbReference>
<keyword evidence="1" id="KW-0677">Repeat</keyword>
<dbReference type="InterPro" id="IPR002110">
    <property type="entry name" value="Ankyrin_rpt"/>
</dbReference>
<accession>A0A8H3UTC4</accession>
<name>A0A8H3UTC4_VENIN</name>
<reference evidence="4 5" key="1">
    <citation type="submission" date="2019-11" db="EMBL/GenBank/DDBJ databases">
        <title>Venturia inaequalis Genome Resource.</title>
        <authorList>
            <person name="Lichtner F.J."/>
        </authorList>
    </citation>
    <scope>NUCLEOTIDE SEQUENCE [LARGE SCALE GENOMIC DNA]</scope>
    <source>
        <strain evidence="4">Bline_iso_100314</strain>
    </source>
</reference>
<dbReference type="PROSITE" id="PS50297">
    <property type="entry name" value="ANK_REP_REGION"/>
    <property type="match status" value="1"/>
</dbReference>
<dbReference type="PROSITE" id="PS50088">
    <property type="entry name" value="ANK_REPEAT"/>
    <property type="match status" value="1"/>
</dbReference>
<dbReference type="Pfam" id="PF00023">
    <property type="entry name" value="Ank"/>
    <property type="match status" value="1"/>
</dbReference>
<dbReference type="PANTHER" id="PTHR24166:SF48">
    <property type="entry name" value="PROTEIN VAPYRIN"/>
    <property type="match status" value="1"/>
</dbReference>
<proteinExistence type="predicted"/>
<protein>
    <recommendedName>
        <fullName evidence="6">Ankyrin repeat protein</fullName>
    </recommendedName>
</protein>
<dbReference type="Gene3D" id="1.25.40.20">
    <property type="entry name" value="Ankyrin repeat-containing domain"/>
    <property type="match status" value="3"/>
</dbReference>
<evidence type="ECO:0000256" key="1">
    <source>
        <dbReference type="ARBA" id="ARBA00022737"/>
    </source>
</evidence>
<evidence type="ECO:0000313" key="4">
    <source>
        <dbReference type="EMBL" id="KAE9975390.1"/>
    </source>
</evidence>
<dbReference type="Proteomes" id="UP000433883">
    <property type="component" value="Unassembled WGS sequence"/>
</dbReference>
<dbReference type="InterPro" id="IPR036770">
    <property type="entry name" value="Ankyrin_rpt-contain_sf"/>
</dbReference>
<dbReference type="PANTHER" id="PTHR24166">
    <property type="entry name" value="ROLLING PEBBLES, ISOFORM B"/>
    <property type="match status" value="1"/>
</dbReference>
<organism evidence="4 5">
    <name type="scientific">Venturia inaequalis</name>
    <name type="common">Apple scab fungus</name>
    <dbReference type="NCBI Taxonomy" id="5025"/>
    <lineage>
        <taxon>Eukaryota</taxon>
        <taxon>Fungi</taxon>
        <taxon>Dikarya</taxon>
        <taxon>Ascomycota</taxon>
        <taxon>Pezizomycotina</taxon>
        <taxon>Dothideomycetes</taxon>
        <taxon>Pleosporomycetidae</taxon>
        <taxon>Venturiales</taxon>
        <taxon>Venturiaceae</taxon>
        <taxon>Venturia</taxon>
    </lineage>
</organism>
<dbReference type="SMART" id="SM00248">
    <property type="entry name" value="ANK"/>
    <property type="match status" value="5"/>
</dbReference>
<dbReference type="OrthoDB" id="4772757at2759"/>
<gene>
    <name evidence="4" type="ORF">BLS_002619</name>
</gene>
<dbReference type="AlphaFoldDB" id="A0A8H3UTC4"/>
<keyword evidence="2 3" id="KW-0040">ANK repeat</keyword>